<accession>A0AC61S4W4</accession>
<keyword evidence="2" id="KW-1185">Reference proteome</keyword>
<comment type="caution">
    <text evidence="1">The sequence shown here is derived from an EMBL/GenBank/DDBJ whole genome shotgun (WGS) entry which is preliminary data.</text>
</comment>
<proteinExistence type="predicted"/>
<name>A0AC61S4W4_9BACT</name>
<organism evidence="1 2">
    <name type="scientific">Muribaculum caecicola</name>
    <dbReference type="NCBI Taxonomy" id="3038144"/>
    <lineage>
        <taxon>Bacteria</taxon>
        <taxon>Pseudomonadati</taxon>
        <taxon>Bacteroidota</taxon>
        <taxon>Bacteroidia</taxon>
        <taxon>Bacteroidales</taxon>
        <taxon>Muribaculaceae</taxon>
        <taxon>Muribaculum</taxon>
    </lineage>
</organism>
<evidence type="ECO:0000313" key="2">
    <source>
        <dbReference type="Proteomes" id="UP000305401"/>
    </source>
</evidence>
<sequence length="38" mass="3980">MHSEAWAKPVSTGVSITGNTVENAAYVTAATAVRDMSR</sequence>
<dbReference type="EMBL" id="SSTG01000074">
    <property type="protein sequence ID" value="THG50014.1"/>
    <property type="molecule type" value="Genomic_DNA"/>
</dbReference>
<protein>
    <submittedName>
        <fullName evidence="1">Uncharacterized protein</fullName>
    </submittedName>
</protein>
<reference evidence="1" key="1">
    <citation type="submission" date="2019-04" db="EMBL/GenBank/DDBJ databases">
        <title>Microbes associate with the intestines of laboratory mice.</title>
        <authorList>
            <person name="Navarre W."/>
            <person name="Wong E."/>
            <person name="Huang K.C."/>
            <person name="Tropini C."/>
            <person name="Ng K."/>
            <person name="Yu B."/>
        </authorList>
    </citation>
    <scope>NUCLEOTIDE SEQUENCE</scope>
    <source>
        <strain evidence="1">NM86_A22</strain>
    </source>
</reference>
<gene>
    <name evidence="1" type="ORF">E5990_06755</name>
</gene>
<dbReference type="Proteomes" id="UP000305401">
    <property type="component" value="Unassembled WGS sequence"/>
</dbReference>
<evidence type="ECO:0000313" key="1">
    <source>
        <dbReference type="EMBL" id="THG50014.1"/>
    </source>
</evidence>